<accession>A0A0F9N240</accession>
<protein>
    <submittedName>
        <fullName evidence="2">Uncharacterized protein</fullName>
    </submittedName>
</protein>
<name>A0A0F9N240_9ZZZZ</name>
<reference evidence="2" key="1">
    <citation type="journal article" date="2015" name="Nature">
        <title>Complex archaea that bridge the gap between prokaryotes and eukaryotes.</title>
        <authorList>
            <person name="Spang A."/>
            <person name="Saw J.H."/>
            <person name="Jorgensen S.L."/>
            <person name="Zaremba-Niedzwiedzka K."/>
            <person name="Martijn J."/>
            <person name="Lind A.E."/>
            <person name="van Eijk R."/>
            <person name="Schleper C."/>
            <person name="Guy L."/>
            <person name="Ettema T.J."/>
        </authorList>
    </citation>
    <scope>NUCLEOTIDE SEQUENCE</scope>
</reference>
<proteinExistence type="predicted"/>
<feature type="coiled-coil region" evidence="1">
    <location>
        <begin position="16"/>
        <end position="85"/>
    </location>
</feature>
<sequence length="207" mass="22706">MAEQQKKIIAGLCATLDSKQNVLDALCGEVELLQEQLEVAKKKEKHYADLHINDMDLYSKVSTEKIGLQADLTRLREENKKLKGTCLCMDCGKTLKTVEQSKHKCTNDNQLLTPKPACKKITGRLKVTPEAKKALAEERREDFAKHAGKDDTLAAILSHPDEDIWDDKPACKVCNGTGKEKTTSDMGVTLYSCIKPCPACGGEDGGG</sequence>
<comment type="caution">
    <text evidence="2">The sequence shown here is derived from an EMBL/GenBank/DDBJ whole genome shotgun (WGS) entry which is preliminary data.</text>
</comment>
<dbReference type="EMBL" id="LAZR01004762">
    <property type="protein sequence ID" value="KKN05787.1"/>
    <property type="molecule type" value="Genomic_DNA"/>
</dbReference>
<gene>
    <name evidence="2" type="ORF">LCGC14_1083830</name>
</gene>
<organism evidence="2">
    <name type="scientific">marine sediment metagenome</name>
    <dbReference type="NCBI Taxonomy" id="412755"/>
    <lineage>
        <taxon>unclassified sequences</taxon>
        <taxon>metagenomes</taxon>
        <taxon>ecological metagenomes</taxon>
    </lineage>
</organism>
<evidence type="ECO:0000313" key="2">
    <source>
        <dbReference type="EMBL" id="KKN05787.1"/>
    </source>
</evidence>
<keyword evidence="1" id="KW-0175">Coiled coil</keyword>
<dbReference type="SUPFAM" id="SSF57938">
    <property type="entry name" value="DnaJ/Hsp40 cysteine-rich domain"/>
    <property type="match status" value="1"/>
</dbReference>
<dbReference type="InterPro" id="IPR036410">
    <property type="entry name" value="HSP_DnaJ_Cys-rich_dom_sf"/>
</dbReference>
<dbReference type="AlphaFoldDB" id="A0A0F9N240"/>
<evidence type="ECO:0000256" key="1">
    <source>
        <dbReference type="SAM" id="Coils"/>
    </source>
</evidence>